<dbReference type="InterPro" id="IPR018062">
    <property type="entry name" value="HTH_AraC-typ_CS"/>
</dbReference>
<dbReference type="Proteomes" id="UP001165962">
    <property type="component" value="Unassembled WGS sequence"/>
</dbReference>
<feature type="domain" description="HTH araC/xylS-type" evidence="4">
    <location>
        <begin position="178"/>
        <end position="277"/>
    </location>
</feature>
<dbReference type="InterPro" id="IPR037923">
    <property type="entry name" value="HTH-like"/>
</dbReference>
<keyword evidence="6" id="KW-1185">Reference proteome</keyword>
<gene>
    <name evidence="5" type="ORF">G9U52_12510</name>
</gene>
<sequence length="277" mass="32521">MDYDFFNAFTPRIMDVVKRDASFFESFEYVLAKEKTGLYIMAWVYAGRGNMQLDETHTDLKSGDLFHIHPGRRMVITTSPVDTLIFYSIHYQSGLLRWEGQEAIWKQSDSPVPLEQYQHMGEQSVLRDAFIRLYEIWQEKHSGYVWQVKVGFLDILYQLTRYKLLENDEDLQARQIIQASIDYIKQHVEDESLNRDRMAQHAALSPGYFSILFKKHTGISPIHYLNKIRMDRAKELLRTSRISIKQVAALVGFSDSFYFSRVFGKETGMSPRDYRNA</sequence>
<protein>
    <submittedName>
        <fullName evidence="5">Helix-turn-helix transcriptional regulator</fullName>
    </submittedName>
</protein>
<dbReference type="InterPro" id="IPR020449">
    <property type="entry name" value="Tscrpt_reg_AraC-type_HTH"/>
</dbReference>
<dbReference type="InterPro" id="IPR009057">
    <property type="entry name" value="Homeodomain-like_sf"/>
</dbReference>
<dbReference type="RefSeq" id="WP_166149944.1">
    <property type="nucleotide sequence ID" value="NZ_JAAOIW010000004.1"/>
</dbReference>
<dbReference type="Pfam" id="PF12833">
    <property type="entry name" value="HTH_18"/>
    <property type="match status" value="1"/>
</dbReference>
<evidence type="ECO:0000256" key="1">
    <source>
        <dbReference type="ARBA" id="ARBA00023015"/>
    </source>
</evidence>
<keyword evidence="3" id="KW-0804">Transcription</keyword>
<comment type="caution">
    <text evidence="5">The sequence shown here is derived from an EMBL/GenBank/DDBJ whole genome shotgun (WGS) entry which is preliminary data.</text>
</comment>
<evidence type="ECO:0000259" key="4">
    <source>
        <dbReference type="PROSITE" id="PS01124"/>
    </source>
</evidence>
<dbReference type="SUPFAM" id="SSF51215">
    <property type="entry name" value="Regulatory protein AraC"/>
    <property type="match status" value="1"/>
</dbReference>
<dbReference type="EMBL" id="JAAOIW010000004">
    <property type="protein sequence ID" value="NHN30655.1"/>
    <property type="molecule type" value="Genomic_DNA"/>
</dbReference>
<evidence type="ECO:0000256" key="3">
    <source>
        <dbReference type="ARBA" id="ARBA00023163"/>
    </source>
</evidence>
<dbReference type="PROSITE" id="PS00041">
    <property type="entry name" value="HTH_ARAC_FAMILY_1"/>
    <property type="match status" value="1"/>
</dbReference>
<reference evidence="5" key="1">
    <citation type="submission" date="2020-03" db="EMBL/GenBank/DDBJ databases">
        <title>Draft sequencing of Paenibacilllus sp. S3N08.</title>
        <authorList>
            <person name="Kim D.-U."/>
        </authorList>
    </citation>
    <scope>NUCLEOTIDE SEQUENCE</scope>
    <source>
        <strain evidence="5">S3N08</strain>
    </source>
</reference>
<name>A0ABX0J5E7_9BACL</name>
<dbReference type="PANTHER" id="PTHR43280">
    <property type="entry name" value="ARAC-FAMILY TRANSCRIPTIONAL REGULATOR"/>
    <property type="match status" value="1"/>
</dbReference>
<dbReference type="PRINTS" id="PR00032">
    <property type="entry name" value="HTHARAC"/>
</dbReference>
<evidence type="ECO:0000313" key="5">
    <source>
        <dbReference type="EMBL" id="NHN30655.1"/>
    </source>
</evidence>
<dbReference type="PROSITE" id="PS01124">
    <property type="entry name" value="HTH_ARAC_FAMILY_2"/>
    <property type="match status" value="1"/>
</dbReference>
<dbReference type="InterPro" id="IPR018060">
    <property type="entry name" value="HTH_AraC"/>
</dbReference>
<keyword evidence="2" id="KW-0238">DNA-binding</keyword>
<keyword evidence="1" id="KW-0805">Transcription regulation</keyword>
<organism evidence="5 6">
    <name type="scientific">Paenibacillus agricola</name>
    <dbReference type="NCBI Taxonomy" id="2716264"/>
    <lineage>
        <taxon>Bacteria</taxon>
        <taxon>Bacillati</taxon>
        <taxon>Bacillota</taxon>
        <taxon>Bacilli</taxon>
        <taxon>Bacillales</taxon>
        <taxon>Paenibacillaceae</taxon>
        <taxon>Paenibacillus</taxon>
    </lineage>
</organism>
<dbReference type="SMART" id="SM00342">
    <property type="entry name" value="HTH_ARAC"/>
    <property type="match status" value="1"/>
</dbReference>
<evidence type="ECO:0000256" key="2">
    <source>
        <dbReference type="ARBA" id="ARBA00023125"/>
    </source>
</evidence>
<dbReference type="Gene3D" id="1.10.10.60">
    <property type="entry name" value="Homeodomain-like"/>
    <property type="match status" value="2"/>
</dbReference>
<evidence type="ECO:0000313" key="6">
    <source>
        <dbReference type="Proteomes" id="UP001165962"/>
    </source>
</evidence>
<dbReference type="SUPFAM" id="SSF46689">
    <property type="entry name" value="Homeodomain-like"/>
    <property type="match status" value="2"/>
</dbReference>
<accession>A0ABX0J5E7</accession>
<dbReference type="PANTHER" id="PTHR43280:SF2">
    <property type="entry name" value="HTH-TYPE TRANSCRIPTIONAL REGULATOR EXSA"/>
    <property type="match status" value="1"/>
</dbReference>
<proteinExistence type="predicted"/>